<comment type="caution">
    <text evidence="4">The sequence shown here is derived from an EMBL/GenBank/DDBJ whole genome shotgun (WGS) entry which is preliminary data.</text>
</comment>
<evidence type="ECO:0000313" key="5">
    <source>
        <dbReference type="Proteomes" id="UP001596011"/>
    </source>
</evidence>
<dbReference type="Proteomes" id="UP001596011">
    <property type="component" value="Unassembled WGS sequence"/>
</dbReference>
<dbReference type="PIRSF" id="PIRSF020623">
    <property type="entry name" value="PaaX"/>
    <property type="match status" value="1"/>
</dbReference>
<dbReference type="InterPro" id="IPR012906">
    <property type="entry name" value="PaaX-like_N"/>
</dbReference>
<evidence type="ECO:0000259" key="3">
    <source>
        <dbReference type="Pfam" id="PF20803"/>
    </source>
</evidence>
<dbReference type="RefSeq" id="WP_377131457.1">
    <property type="nucleotide sequence ID" value="NZ_JBHSFI010000001.1"/>
</dbReference>
<evidence type="ECO:0000313" key="4">
    <source>
        <dbReference type="EMBL" id="MFC4626900.1"/>
    </source>
</evidence>
<sequence length="290" mass="31043">MSTGSGRAFWDTPGMSSSRRPEQLLLAFLGEFVLDADVEHVPSAVLIGLLAELGTGDAATRATLARMSRRGLLEKVRAGREVAYGLAPAGESVLREARGRVLADEPFAPVGTGWTLVTFSVPESQRDARHRVRAALTWAGFGLLRDGLWIAPGEVDVASALGPLDGDLAGVELSAFRAYEIEGFSATRAVRSAWRLDEIRAHHLRFLATWADVGTGVDSSDRPLRDMTALGADWLALLRADPRLPAEHLTADWPAGRSAATFRRLREVFVGAARADLAGLLGRTGAPSPT</sequence>
<protein>
    <submittedName>
        <fullName evidence="4">PaaX family transcriptional regulator C-terminal domain-containing protein</fullName>
    </submittedName>
</protein>
<dbReference type="Gene3D" id="1.10.10.10">
    <property type="entry name" value="Winged helix-like DNA-binding domain superfamily/Winged helix DNA-binding domain"/>
    <property type="match status" value="1"/>
</dbReference>
<name>A0ABV9HDN4_9MICO</name>
<dbReference type="PANTHER" id="PTHR30319">
    <property type="entry name" value="PHENYLACETIC ACID REGULATOR-RELATED TRANSCRIPTIONAL REPRESSOR"/>
    <property type="match status" value="1"/>
</dbReference>
<dbReference type="InterPro" id="IPR036388">
    <property type="entry name" value="WH-like_DNA-bd_sf"/>
</dbReference>
<proteinExistence type="predicted"/>
<feature type="domain" description="Transcriptional repressor PaaX-like N-terminal" evidence="1">
    <location>
        <begin position="27"/>
        <end position="87"/>
    </location>
</feature>
<evidence type="ECO:0000259" key="1">
    <source>
        <dbReference type="Pfam" id="PF07848"/>
    </source>
</evidence>
<feature type="domain" description="Transcriptional repressor PaaX-like C-terminal" evidence="2">
    <location>
        <begin position="194"/>
        <end position="274"/>
    </location>
</feature>
<feature type="domain" description="Transcriptional repressor PaaX-like central Cas2-like" evidence="3">
    <location>
        <begin position="112"/>
        <end position="155"/>
    </location>
</feature>
<dbReference type="Pfam" id="PF20803">
    <property type="entry name" value="PaaX_M"/>
    <property type="match status" value="1"/>
</dbReference>
<dbReference type="InterPro" id="IPR011965">
    <property type="entry name" value="PaaX_trns_reg"/>
</dbReference>
<dbReference type="InterPro" id="IPR048846">
    <property type="entry name" value="PaaX-like_central"/>
</dbReference>
<gene>
    <name evidence="4" type="ORF">ACFO6V_01560</name>
</gene>
<reference evidence="5" key="1">
    <citation type="journal article" date="2019" name="Int. J. Syst. Evol. Microbiol.">
        <title>The Global Catalogue of Microorganisms (GCM) 10K type strain sequencing project: providing services to taxonomists for standard genome sequencing and annotation.</title>
        <authorList>
            <consortium name="The Broad Institute Genomics Platform"/>
            <consortium name="The Broad Institute Genome Sequencing Center for Infectious Disease"/>
            <person name="Wu L."/>
            <person name="Ma J."/>
        </authorList>
    </citation>
    <scope>NUCLEOTIDE SEQUENCE [LARGE SCALE GENOMIC DNA]</scope>
    <source>
        <strain evidence="5">CCUG 42722</strain>
    </source>
</reference>
<dbReference type="PANTHER" id="PTHR30319:SF1">
    <property type="entry name" value="TRANSCRIPTIONAL REPRESSOR PAAX"/>
    <property type="match status" value="1"/>
</dbReference>
<dbReference type="InterPro" id="IPR013225">
    <property type="entry name" value="PaaX_C"/>
</dbReference>
<organism evidence="4 5">
    <name type="scientific">Promicromonospora alba</name>
    <dbReference type="NCBI Taxonomy" id="1616110"/>
    <lineage>
        <taxon>Bacteria</taxon>
        <taxon>Bacillati</taxon>
        <taxon>Actinomycetota</taxon>
        <taxon>Actinomycetes</taxon>
        <taxon>Micrococcales</taxon>
        <taxon>Promicromonosporaceae</taxon>
        <taxon>Promicromonospora</taxon>
    </lineage>
</organism>
<dbReference type="Pfam" id="PF07848">
    <property type="entry name" value="PaaX"/>
    <property type="match status" value="1"/>
</dbReference>
<evidence type="ECO:0000259" key="2">
    <source>
        <dbReference type="Pfam" id="PF08223"/>
    </source>
</evidence>
<dbReference type="EMBL" id="JBHSFI010000001">
    <property type="protein sequence ID" value="MFC4626900.1"/>
    <property type="molecule type" value="Genomic_DNA"/>
</dbReference>
<dbReference type="Pfam" id="PF08223">
    <property type="entry name" value="PaaX_C"/>
    <property type="match status" value="1"/>
</dbReference>
<dbReference type="Gene3D" id="3.30.70.2650">
    <property type="match status" value="1"/>
</dbReference>
<keyword evidence="5" id="KW-1185">Reference proteome</keyword>
<accession>A0ABV9HDN4</accession>